<dbReference type="Proteomes" id="UP000268014">
    <property type="component" value="Unassembled WGS sequence"/>
</dbReference>
<accession>A0A0N4VW46</accession>
<feature type="compositionally biased region" description="Basic and acidic residues" evidence="1">
    <location>
        <begin position="1"/>
        <end position="16"/>
    </location>
</feature>
<protein>
    <submittedName>
        <fullName evidence="4">Secretory carrier membrane protein</fullName>
    </submittedName>
</protein>
<dbReference type="AlphaFoldDB" id="A0A0N4VW46"/>
<organism evidence="4">
    <name type="scientific">Haemonchus placei</name>
    <name type="common">Barber's pole worm</name>
    <dbReference type="NCBI Taxonomy" id="6290"/>
    <lineage>
        <taxon>Eukaryota</taxon>
        <taxon>Metazoa</taxon>
        <taxon>Ecdysozoa</taxon>
        <taxon>Nematoda</taxon>
        <taxon>Chromadorea</taxon>
        <taxon>Rhabditida</taxon>
        <taxon>Rhabditina</taxon>
        <taxon>Rhabditomorpha</taxon>
        <taxon>Strongyloidea</taxon>
        <taxon>Trichostrongylidae</taxon>
        <taxon>Haemonchus</taxon>
    </lineage>
</organism>
<feature type="region of interest" description="Disordered" evidence="1">
    <location>
        <begin position="1"/>
        <end position="75"/>
    </location>
</feature>
<dbReference type="EMBL" id="UZAF01002049">
    <property type="protein sequence ID" value="VDO09902.1"/>
    <property type="molecule type" value="Genomic_DNA"/>
</dbReference>
<evidence type="ECO:0000256" key="1">
    <source>
        <dbReference type="SAM" id="MobiDB-lite"/>
    </source>
</evidence>
<dbReference type="WBParaSite" id="HPLM_0000151601-mRNA-1">
    <property type="protein sequence ID" value="HPLM_0000151601-mRNA-1"/>
    <property type="gene ID" value="HPLM_0000151601"/>
</dbReference>
<keyword evidence="3" id="KW-1185">Reference proteome</keyword>
<reference evidence="2 3" key="2">
    <citation type="submission" date="2018-11" db="EMBL/GenBank/DDBJ databases">
        <authorList>
            <consortium name="Pathogen Informatics"/>
        </authorList>
    </citation>
    <scope>NUCLEOTIDE SEQUENCE [LARGE SCALE GENOMIC DNA]</scope>
    <source>
        <strain evidence="2 3">MHpl1</strain>
    </source>
</reference>
<name>A0A0N4VW46_HAEPC</name>
<feature type="compositionally biased region" description="Polar residues" evidence="1">
    <location>
        <begin position="41"/>
        <end position="57"/>
    </location>
</feature>
<evidence type="ECO:0000313" key="2">
    <source>
        <dbReference type="EMBL" id="VDO09902.1"/>
    </source>
</evidence>
<reference evidence="4" key="1">
    <citation type="submission" date="2017-02" db="UniProtKB">
        <authorList>
            <consortium name="WormBaseParasite"/>
        </authorList>
    </citation>
    <scope>IDENTIFICATION</scope>
</reference>
<proteinExistence type="predicted"/>
<evidence type="ECO:0000313" key="4">
    <source>
        <dbReference type="WBParaSite" id="HPLM_0000151601-mRNA-1"/>
    </source>
</evidence>
<feature type="compositionally biased region" description="Pro residues" evidence="1">
    <location>
        <begin position="62"/>
        <end position="73"/>
    </location>
</feature>
<sequence length="166" mass="18776">MPPRGEKAMSPEEAKQLQELYQEYDFGMDVGPEGPIPPQSFPINSKSSAPAFQSATDQVPRYAPPQVPQPPPRQAMREVPLTKELHDDGDRNVHRIQIQQLPIPQKVGFQHLNDSVSAKVLFAYNFLFRSLSAPSGGHKLWKLFKKSFIMTTNLNFLLSKTFEDDL</sequence>
<gene>
    <name evidence="2" type="ORF">HPLM_LOCUS1514</name>
</gene>
<dbReference type="OrthoDB" id="10632240at2759"/>
<evidence type="ECO:0000313" key="3">
    <source>
        <dbReference type="Proteomes" id="UP000268014"/>
    </source>
</evidence>